<gene>
    <name evidence="1" type="ORF">TCMB3V08_LOCUS9184</name>
</gene>
<accession>A0A7R9JCC2</accession>
<proteinExistence type="predicted"/>
<dbReference type="AlphaFoldDB" id="A0A7R9JCC2"/>
<reference evidence="1" key="1">
    <citation type="submission" date="2020-11" db="EMBL/GenBank/DDBJ databases">
        <authorList>
            <person name="Tran Van P."/>
        </authorList>
    </citation>
    <scope>NUCLEOTIDE SEQUENCE</scope>
</reference>
<organism evidence="1">
    <name type="scientific">Timema californicum</name>
    <name type="common">California timema</name>
    <name type="synonym">Walking stick</name>
    <dbReference type="NCBI Taxonomy" id="61474"/>
    <lineage>
        <taxon>Eukaryota</taxon>
        <taxon>Metazoa</taxon>
        <taxon>Ecdysozoa</taxon>
        <taxon>Arthropoda</taxon>
        <taxon>Hexapoda</taxon>
        <taxon>Insecta</taxon>
        <taxon>Pterygota</taxon>
        <taxon>Neoptera</taxon>
        <taxon>Polyneoptera</taxon>
        <taxon>Phasmatodea</taxon>
        <taxon>Timematodea</taxon>
        <taxon>Timematoidea</taxon>
        <taxon>Timematidae</taxon>
        <taxon>Timema</taxon>
    </lineage>
</organism>
<evidence type="ECO:0000313" key="1">
    <source>
        <dbReference type="EMBL" id="CAD7576618.1"/>
    </source>
</evidence>
<sequence>MIRTGGRMVLRRLTVYWTVDESLFSYKYRSPAASLVLTSDSQRLGIHSSPMASLVLTDSSQLTSDSQHLGIYSSLMASLVLTDSSQLTSDSQHLEQFGTFSAIRQSSDIIDGTSIHRSPPPSPLLLLCKSWFQLPPFEYKKEKLLNDKRATFFEPDRQSSVFLMACRRPAAALVDFRSKFELTSIRSLWCAGIRRSYWQPRLTIVVKSPRSQLLVKVVRCDKKELLATSTNQRCEACLKRENGNAVSQ</sequence>
<name>A0A7R9JCC2_TIMCA</name>
<dbReference type="EMBL" id="OE184469">
    <property type="protein sequence ID" value="CAD7576618.1"/>
    <property type="molecule type" value="Genomic_DNA"/>
</dbReference>
<protein>
    <submittedName>
        <fullName evidence="1">(California timema) hypothetical protein</fullName>
    </submittedName>
</protein>